<dbReference type="OrthoDB" id="46836at2759"/>
<feature type="signal peptide" evidence="2">
    <location>
        <begin position="1"/>
        <end position="24"/>
    </location>
</feature>
<gene>
    <name evidence="4" type="ORF">PPTG_22270</name>
</gene>
<proteinExistence type="predicted"/>
<dbReference type="PANTHER" id="PTHR13343:SF17">
    <property type="entry name" value="CELLULAR REPRESSOR OF E1A-STIMULATED GENES, ISOFORM A"/>
    <property type="match status" value="1"/>
</dbReference>
<feature type="compositionally biased region" description="Low complexity" evidence="1">
    <location>
        <begin position="279"/>
        <end position="302"/>
    </location>
</feature>
<feature type="compositionally biased region" description="Low complexity" evidence="1">
    <location>
        <begin position="103"/>
        <end position="142"/>
    </location>
</feature>
<evidence type="ECO:0000256" key="2">
    <source>
        <dbReference type="SAM" id="SignalP"/>
    </source>
</evidence>
<feature type="compositionally biased region" description="Polar residues" evidence="1">
    <location>
        <begin position="170"/>
        <end position="223"/>
    </location>
</feature>
<dbReference type="Pfam" id="PF13883">
    <property type="entry name" value="CREG_beta-barrel"/>
    <property type="match status" value="1"/>
</dbReference>
<dbReference type="RefSeq" id="XP_008901101.1">
    <property type="nucleotide sequence ID" value="XM_008902853.1"/>
</dbReference>
<dbReference type="VEuPathDB" id="FungiDB:PPTG_22270"/>
<feature type="compositionally biased region" description="Polar residues" evidence="1">
    <location>
        <begin position="323"/>
        <end position="343"/>
    </location>
</feature>
<dbReference type="SUPFAM" id="SSF50475">
    <property type="entry name" value="FMN-binding split barrel"/>
    <property type="match status" value="1"/>
</dbReference>
<dbReference type="Proteomes" id="UP000018817">
    <property type="component" value="Unassembled WGS sequence"/>
</dbReference>
<dbReference type="Gene3D" id="2.30.110.10">
    <property type="entry name" value="Electron Transport, Fmn-binding Protein, Chain A"/>
    <property type="match status" value="1"/>
</dbReference>
<reference evidence="4 5" key="2">
    <citation type="submission" date="2013-11" db="EMBL/GenBank/DDBJ databases">
        <title>The Genome Sequence of Phytophthora parasitica INRA-310.</title>
        <authorList>
            <consortium name="The Broad Institute Genomics Platform"/>
            <person name="Russ C."/>
            <person name="Tyler B."/>
            <person name="Panabieres F."/>
            <person name="Shan W."/>
            <person name="Tripathy S."/>
            <person name="Grunwald N."/>
            <person name="Machado M."/>
            <person name="Johnson C.S."/>
            <person name="Arredondo F."/>
            <person name="Hong C."/>
            <person name="Coffey M."/>
            <person name="Young S.K."/>
            <person name="Zeng Q."/>
            <person name="Gargeya S."/>
            <person name="Fitzgerald M."/>
            <person name="Abouelleil A."/>
            <person name="Alvarado L."/>
            <person name="Chapman S.B."/>
            <person name="Gainer-Dewar J."/>
            <person name="Goldberg J."/>
            <person name="Griggs A."/>
            <person name="Gujja S."/>
            <person name="Hansen M."/>
            <person name="Howarth C."/>
            <person name="Imamovic A."/>
            <person name="Ireland A."/>
            <person name="Larimer J."/>
            <person name="McCowan C."/>
            <person name="Murphy C."/>
            <person name="Pearson M."/>
            <person name="Poon T.W."/>
            <person name="Priest M."/>
            <person name="Roberts A."/>
            <person name="Saif S."/>
            <person name="Shea T."/>
            <person name="Sykes S."/>
            <person name="Wortman J."/>
            <person name="Nusbaum C."/>
            <person name="Birren B."/>
        </authorList>
    </citation>
    <scope>NUCLEOTIDE SEQUENCE [LARGE SCALE GENOMIC DNA]</scope>
    <source>
        <strain evidence="4 5">INRA-310</strain>
    </source>
</reference>
<evidence type="ECO:0000313" key="4">
    <source>
        <dbReference type="EMBL" id="ETN13913.1"/>
    </source>
</evidence>
<evidence type="ECO:0000313" key="5">
    <source>
        <dbReference type="Proteomes" id="UP000018817"/>
    </source>
</evidence>
<reference evidence="5" key="1">
    <citation type="submission" date="2011-12" db="EMBL/GenBank/DDBJ databases">
        <authorList>
            <consortium name="The Broad Institute Genome Sequencing Platform"/>
            <person name="Russ C."/>
            <person name="Tyler B."/>
            <person name="Panabieres F."/>
            <person name="Shan W."/>
            <person name="Tripathy S."/>
            <person name="Grunwald N."/>
            <person name="Machado M."/>
            <person name="Young S.K."/>
            <person name="Zeng Q."/>
            <person name="Gargeya S."/>
            <person name="Fitzgerald M."/>
            <person name="Haas B."/>
            <person name="Abouelleil A."/>
            <person name="Alvarado L."/>
            <person name="Arachchi H.M."/>
            <person name="Berlin A."/>
            <person name="Chapman S.B."/>
            <person name="Gearin G."/>
            <person name="Goldberg J."/>
            <person name="Griggs A."/>
            <person name="Gujja S."/>
            <person name="Hansen M."/>
            <person name="Heiman D."/>
            <person name="Howarth C."/>
            <person name="Larimer J."/>
            <person name="Lui A."/>
            <person name="MacDonald P.J.P."/>
            <person name="McCowen C."/>
            <person name="Montmayeur A."/>
            <person name="Murphy C."/>
            <person name="Neiman D."/>
            <person name="Pearson M."/>
            <person name="Priest M."/>
            <person name="Roberts A."/>
            <person name="Saif S."/>
            <person name="Shea T."/>
            <person name="Sisk P."/>
            <person name="Stolte C."/>
            <person name="Sykes S."/>
            <person name="Wortman J."/>
            <person name="Nusbaum C."/>
            <person name="Birren B."/>
        </authorList>
    </citation>
    <scope>NUCLEOTIDE SEQUENCE [LARGE SCALE GENOMIC DNA]</scope>
    <source>
        <strain evidence="5">INRA-310</strain>
    </source>
</reference>
<feature type="domain" description="CREG-like beta-barrel" evidence="3">
    <location>
        <begin position="379"/>
        <end position="543"/>
    </location>
</feature>
<evidence type="ECO:0000256" key="1">
    <source>
        <dbReference type="SAM" id="MobiDB-lite"/>
    </source>
</evidence>
<dbReference type="GeneID" id="20190869"/>
<keyword evidence="2" id="KW-0732">Signal</keyword>
<name>W2QL95_PHYN3</name>
<accession>W2QL95</accession>
<protein>
    <recommendedName>
        <fullName evidence="3">CREG-like beta-barrel domain-containing protein</fullName>
    </recommendedName>
</protein>
<feature type="compositionally biased region" description="Low complexity" evidence="1">
    <location>
        <begin position="344"/>
        <end position="361"/>
    </location>
</feature>
<sequence length="546" mass="55989">MAPKRFPRTPAVLFAATLAATTSAIDFSGQNDVTQTAGTVAPGGDTPTTNAATGASGFGNFDSPMQWEASSSNNVPTTAPMVTPSGSGGWSQPTMPETPSVYSAGSGQSSGSSQTWSQPTTPDTPTVWTPTSGQSSGTGSQGWAPPTSSGSGNQGWTPPTSGGSGEQGWTPPTSGGSENQGWTPTSVQGSGTGDQGWTPTGSGNGDQGLSPSSNAGPPSTGDSSGYDDGTLGVDCSGSSEGGVSPGYDMSLECSGSDEDMNPDNDYSLECSGSDEEEPSVSTSTAGSSNTTPSTTTAPTTSSESEDQGSSDAATSGGIEEPTPATSTESSGTGDQGWSQATQISSASSSNTESSSNTAPSPDAETTSLVPDEVDSGPFAKLHAKHARMLVHENVWAIMATTSVTFGGSAFANVVSYSDGVGLAKEDATGTLFFYLSADDFTAMDLKANPNATVALSKAQGGAKSCLMDAEDPTCWRLSMTGRVVPVKENQRNYAERAVFSKHPQMKHWPKRHDFSFYVMEIEHIVFLDFYGPAQHIPVGDYYKIKL</sequence>
<feature type="compositionally biased region" description="Polar residues" evidence="1">
    <location>
        <begin position="146"/>
        <end position="161"/>
    </location>
</feature>
<dbReference type="InterPro" id="IPR055343">
    <property type="entry name" value="CREG_beta-barrel"/>
</dbReference>
<evidence type="ECO:0000259" key="3">
    <source>
        <dbReference type="Pfam" id="PF13883"/>
    </source>
</evidence>
<dbReference type="InterPro" id="IPR012349">
    <property type="entry name" value="Split_barrel_FMN-bd"/>
</dbReference>
<feature type="chain" id="PRO_5004822822" description="CREG-like beta-barrel domain-containing protein" evidence="2">
    <location>
        <begin position="25"/>
        <end position="546"/>
    </location>
</feature>
<feature type="compositionally biased region" description="Polar residues" evidence="1">
    <location>
        <begin position="68"/>
        <end position="77"/>
    </location>
</feature>
<dbReference type="AlphaFoldDB" id="W2QL95"/>
<dbReference type="PANTHER" id="PTHR13343">
    <property type="entry name" value="CREG1 PROTEIN"/>
    <property type="match status" value="1"/>
</dbReference>
<feature type="region of interest" description="Disordered" evidence="1">
    <location>
        <begin position="36"/>
        <end position="372"/>
    </location>
</feature>
<dbReference type="EMBL" id="KI669574">
    <property type="protein sequence ID" value="ETN13913.1"/>
    <property type="molecule type" value="Genomic_DNA"/>
</dbReference>
<feature type="compositionally biased region" description="Polar residues" evidence="1">
    <location>
        <begin position="90"/>
        <end position="101"/>
    </location>
</feature>
<organism evidence="4 5">
    <name type="scientific">Phytophthora nicotianae (strain INRA-310)</name>
    <name type="common">Phytophthora parasitica</name>
    <dbReference type="NCBI Taxonomy" id="761204"/>
    <lineage>
        <taxon>Eukaryota</taxon>
        <taxon>Sar</taxon>
        <taxon>Stramenopiles</taxon>
        <taxon>Oomycota</taxon>
        <taxon>Peronosporomycetes</taxon>
        <taxon>Peronosporales</taxon>
        <taxon>Peronosporaceae</taxon>
        <taxon>Phytophthora</taxon>
    </lineage>
</organism>
<dbReference type="GO" id="GO:0005737">
    <property type="term" value="C:cytoplasm"/>
    <property type="evidence" value="ECO:0007669"/>
    <property type="project" value="UniProtKB-ARBA"/>
</dbReference>